<sequence>MAEAQPRSPGFLARQLATRPMATNSATSGLISVIAELLRHWLTADAGALPEVANVRRQFLIGSMVVAPLATNWHALVERLFRKWEAGRLLTVLAKTAAEQMFFAPVINVAFMTSQGLLEGRTPEEVRDEVREKFVEVMKGNFAFWVPTGLIQYKFVPPRLRVIFANLMSVLWTIYLISKTSKAAAFSPTEIPAIKVTDATPRAP</sequence>
<protein>
    <recommendedName>
        <fullName evidence="8">Peroxisomal membrane protein MPV17</fullName>
    </recommendedName>
</protein>
<dbReference type="InterPro" id="IPR007248">
    <property type="entry name" value="Mpv17_PMP22"/>
</dbReference>
<evidence type="ECO:0000313" key="7">
    <source>
        <dbReference type="EMBL" id="CAD9172581.1"/>
    </source>
</evidence>
<dbReference type="PANTHER" id="PTHR11266">
    <property type="entry name" value="PEROXISOMAL MEMBRANE PROTEIN 2, PXMP2 MPV17"/>
    <property type="match status" value="1"/>
</dbReference>
<reference evidence="7" key="1">
    <citation type="submission" date="2021-01" db="EMBL/GenBank/DDBJ databases">
        <authorList>
            <person name="Corre E."/>
            <person name="Pelletier E."/>
            <person name="Niang G."/>
            <person name="Scheremetjew M."/>
            <person name="Finn R."/>
            <person name="Kale V."/>
            <person name="Holt S."/>
            <person name="Cochrane G."/>
            <person name="Meng A."/>
            <person name="Brown T."/>
            <person name="Cohen L."/>
        </authorList>
    </citation>
    <scope>NUCLEOTIDE SEQUENCE</scope>
    <source>
        <strain evidence="7">OF101</strain>
    </source>
</reference>
<dbReference type="EMBL" id="HBGE01082719">
    <property type="protein sequence ID" value="CAD9172581.1"/>
    <property type="molecule type" value="Transcribed_RNA"/>
</dbReference>
<comment type="similarity">
    <text evidence="2 6">Belongs to the peroxisomal membrane protein PXMP2/4 family.</text>
</comment>
<keyword evidence="4" id="KW-1133">Transmembrane helix</keyword>
<comment type="subcellular location">
    <subcellularLocation>
        <location evidence="1">Membrane</location>
        <topology evidence="1">Multi-pass membrane protein</topology>
    </subcellularLocation>
</comment>
<keyword evidence="3" id="KW-0812">Transmembrane</keyword>
<dbReference type="AlphaFoldDB" id="A0A7S1WJV1"/>
<evidence type="ECO:0000256" key="5">
    <source>
        <dbReference type="ARBA" id="ARBA00023136"/>
    </source>
</evidence>
<gene>
    <name evidence="7" type="ORF">ACAT0790_LOCUS49350</name>
</gene>
<evidence type="ECO:0008006" key="8">
    <source>
        <dbReference type="Google" id="ProtNLM"/>
    </source>
</evidence>
<evidence type="ECO:0000256" key="6">
    <source>
        <dbReference type="RuleBase" id="RU363053"/>
    </source>
</evidence>
<dbReference type="GO" id="GO:0005737">
    <property type="term" value="C:cytoplasm"/>
    <property type="evidence" value="ECO:0007669"/>
    <property type="project" value="TreeGrafter"/>
</dbReference>
<evidence type="ECO:0000256" key="3">
    <source>
        <dbReference type="ARBA" id="ARBA00022692"/>
    </source>
</evidence>
<keyword evidence="5" id="KW-0472">Membrane</keyword>
<dbReference type="GO" id="GO:0016020">
    <property type="term" value="C:membrane"/>
    <property type="evidence" value="ECO:0007669"/>
    <property type="project" value="UniProtKB-SubCell"/>
</dbReference>
<evidence type="ECO:0000256" key="4">
    <source>
        <dbReference type="ARBA" id="ARBA00022989"/>
    </source>
</evidence>
<dbReference type="Pfam" id="PF04117">
    <property type="entry name" value="Mpv17_PMP22"/>
    <property type="match status" value="1"/>
</dbReference>
<evidence type="ECO:0000256" key="2">
    <source>
        <dbReference type="ARBA" id="ARBA00006824"/>
    </source>
</evidence>
<evidence type="ECO:0000256" key="1">
    <source>
        <dbReference type="ARBA" id="ARBA00004141"/>
    </source>
</evidence>
<accession>A0A7S1WJV1</accession>
<name>A0A7S1WJV1_ALECA</name>
<organism evidence="7">
    <name type="scientific">Alexandrium catenella</name>
    <name type="common">Red tide dinoflagellate</name>
    <name type="synonym">Gonyaulax catenella</name>
    <dbReference type="NCBI Taxonomy" id="2925"/>
    <lineage>
        <taxon>Eukaryota</taxon>
        <taxon>Sar</taxon>
        <taxon>Alveolata</taxon>
        <taxon>Dinophyceae</taxon>
        <taxon>Gonyaulacales</taxon>
        <taxon>Pyrocystaceae</taxon>
        <taxon>Alexandrium</taxon>
    </lineage>
</organism>
<proteinExistence type="inferred from homology"/>